<dbReference type="NCBIfam" id="TIGR00370">
    <property type="entry name" value="5-oxoprolinase subunit PxpB"/>
    <property type="match status" value="1"/>
</dbReference>
<evidence type="ECO:0000259" key="5">
    <source>
        <dbReference type="SMART" id="SM00797"/>
    </source>
</evidence>
<gene>
    <name evidence="6" type="primary">pxpB</name>
    <name evidence="7" type="ORF">SMC2_05855</name>
    <name evidence="6" type="ORF">SMC3_05495</name>
</gene>
<dbReference type="Proteomes" id="UP000265724">
    <property type="component" value="Unassembled WGS sequence"/>
</dbReference>
<dbReference type="PANTHER" id="PTHR43309:SF3">
    <property type="entry name" value="5-OXOPROLINASE SUBUNIT C"/>
    <property type="match status" value="1"/>
</dbReference>
<feature type="domain" description="Carboxyltransferase" evidence="4">
    <location>
        <begin position="8"/>
        <end position="209"/>
    </location>
</feature>
<comment type="caution">
    <text evidence="6">The sequence shown here is derived from an EMBL/GenBank/DDBJ whole genome shotgun (WGS) entry which is preliminary data.</text>
</comment>
<evidence type="ECO:0000256" key="2">
    <source>
        <dbReference type="ARBA" id="ARBA00022801"/>
    </source>
</evidence>
<dbReference type="Proteomes" id="UP000266042">
    <property type="component" value="Unassembled WGS sequence"/>
</dbReference>
<dbReference type="InterPro" id="IPR052708">
    <property type="entry name" value="PxpC"/>
</dbReference>
<dbReference type="Pfam" id="PF02626">
    <property type="entry name" value="CT_A_B"/>
    <property type="match status" value="1"/>
</dbReference>
<evidence type="ECO:0000313" key="9">
    <source>
        <dbReference type="Proteomes" id="UP000266042"/>
    </source>
</evidence>
<dbReference type="Gene3D" id="2.40.100.10">
    <property type="entry name" value="Cyclophilin-like"/>
    <property type="match status" value="2"/>
</dbReference>
<keyword evidence="1" id="KW-0547">Nucleotide-binding</keyword>
<dbReference type="RefSeq" id="WP_119087768.1">
    <property type="nucleotide sequence ID" value="NZ_QXIV01000037.1"/>
</dbReference>
<reference evidence="8 9" key="1">
    <citation type="submission" date="2018-09" db="EMBL/GenBank/DDBJ databases">
        <title>Discovery and Ecogenomic Context for Candidatus Cryosericales, a Global Caldiserica Order Active in Thawing Permafrost.</title>
        <authorList>
            <person name="Martinez M.A."/>
            <person name="Woodcroft B.J."/>
            <person name="Ignacio Espinoza J.C."/>
            <person name="Zayed A."/>
            <person name="Singleton C.M."/>
            <person name="Boyd J."/>
            <person name="Li Y.-F."/>
            <person name="Purvine S."/>
            <person name="Maughan H."/>
            <person name="Hodgkins S.B."/>
            <person name="Anderson D."/>
            <person name="Sederholm M."/>
            <person name="Temperton B."/>
            <person name="Saleska S.R."/>
            <person name="Tyson G.W."/>
            <person name="Rich V.I."/>
        </authorList>
    </citation>
    <scope>NUCLEOTIDE SEQUENCE [LARGE SCALE GENOMIC DNA]</scope>
    <source>
        <strain evidence="7 8">SMC2</strain>
        <strain evidence="6 9">SMC3</strain>
    </source>
</reference>
<evidence type="ECO:0000256" key="1">
    <source>
        <dbReference type="ARBA" id="ARBA00022741"/>
    </source>
</evidence>
<keyword evidence="8" id="KW-1185">Reference proteome</keyword>
<dbReference type="SMART" id="SM00796">
    <property type="entry name" value="AHS1"/>
    <property type="match status" value="1"/>
</dbReference>
<name>A0A398DD00_9BACT</name>
<dbReference type="GO" id="GO:0017168">
    <property type="term" value="F:5-oxoprolinase (ATP-hydrolyzing) activity"/>
    <property type="evidence" value="ECO:0007669"/>
    <property type="project" value="UniProtKB-EC"/>
</dbReference>
<dbReference type="SUPFAM" id="SSF160467">
    <property type="entry name" value="PH0987 N-terminal domain-like"/>
    <property type="match status" value="1"/>
</dbReference>
<evidence type="ECO:0000313" key="7">
    <source>
        <dbReference type="EMBL" id="RIE13138.1"/>
    </source>
</evidence>
<accession>A0A398DD00</accession>
<dbReference type="Gene3D" id="3.30.1360.40">
    <property type="match status" value="1"/>
</dbReference>
<dbReference type="EC" id="3.5.2.9" evidence="6"/>
<dbReference type="PANTHER" id="PTHR43309">
    <property type="entry name" value="5-OXOPROLINASE SUBUNIT C"/>
    <property type="match status" value="1"/>
</dbReference>
<dbReference type="GO" id="GO:0005524">
    <property type="term" value="F:ATP binding"/>
    <property type="evidence" value="ECO:0007669"/>
    <property type="project" value="UniProtKB-KW"/>
</dbReference>
<evidence type="ECO:0000313" key="6">
    <source>
        <dbReference type="EMBL" id="RIE13015.1"/>
    </source>
</evidence>
<organism evidence="6 9">
    <name type="scientific">Candidatus Cryosericum hinesii</name>
    <dbReference type="NCBI Taxonomy" id="2290915"/>
    <lineage>
        <taxon>Bacteria</taxon>
        <taxon>Pseudomonadati</taxon>
        <taxon>Caldisericota/Cryosericota group</taxon>
        <taxon>Candidatus Cryosericota</taxon>
        <taxon>Candidatus Cryosericia</taxon>
        <taxon>Candidatus Cryosericales</taxon>
        <taxon>Candidatus Cryosericaceae</taxon>
        <taxon>Candidatus Cryosericum</taxon>
    </lineage>
</organism>
<dbReference type="InterPro" id="IPR003778">
    <property type="entry name" value="CT_A_B"/>
</dbReference>
<dbReference type="AlphaFoldDB" id="A0A398DD00"/>
<dbReference type="SUPFAM" id="SSF50891">
    <property type="entry name" value="Cyclophilin-like"/>
    <property type="match status" value="2"/>
</dbReference>
<dbReference type="InterPro" id="IPR010016">
    <property type="entry name" value="PxpB"/>
</dbReference>
<dbReference type="InterPro" id="IPR003833">
    <property type="entry name" value="CT_C_D"/>
</dbReference>
<feature type="domain" description="Carboxyltransferase" evidence="5">
    <location>
        <begin position="271"/>
        <end position="554"/>
    </location>
</feature>
<dbReference type="EMBL" id="QXIX01000046">
    <property type="protein sequence ID" value="RIE13138.1"/>
    <property type="molecule type" value="Genomic_DNA"/>
</dbReference>
<proteinExistence type="predicted"/>
<evidence type="ECO:0000313" key="8">
    <source>
        <dbReference type="Proteomes" id="UP000265724"/>
    </source>
</evidence>
<dbReference type="NCBIfam" id="TIGR00724">
    <property type="entry name" value="urea_amlyse_rel"/>
    <property type="match status" value="1"/>
</dbReference>
<sequence length="598" mass="63810">MESQEWTSSIVQDGDSCWLVVVGSDVSPSTSARVHALQRAVETLHPAWLVETVLGYCSLGLIVRPLQASVEEVEELVSTATKNVMVAPSVHPRTVTIPVCYGGACGPDMEVVCRQSGLSEQEVVQRHVAAGYQCSMLGFLPGFPYLMGLDPQLATPRLATPRTVVPAGSVGIAGTQTGVYPVSSPGAWNIIGRTPLTLFDPSREQHSLVQAGDVVRFSPISLQEFEEKQSDEFTCYPQICDVSEQDVGGCDVLEPGMLTTVQDEGRWGLQNMGIPVSGAMDRQALALGNFLVGNEEGAAALEITLSGPCLVFTTDALVALTGADMGLQVDGRDIPAWTAVLVRTGSVLSMTGCIGAGCRAWLCVAGGIDVPYVLGSRSTLLRAALGGFRGRALRARDSLHLHPLTQPTRRLDGFSCPLRLRPSYAIDTPVPVLPGPQTESLTPGARQAFLDATWTVSDASDRMGCRLEGPQLALGHGADIISEVIPEGAVEVTGAGLPIVMLADRQTTGGYVKPFVVASAAIGRLAQRRPGDSIRFCMCSLAGAQEMLEKQSSARKELTHLRAIWRQCHAGGTLFLTVNDVRYVVEWQDVTPLEVDHE</sequence>
<dbReference type="Pfam" id="PF02682">
    <property type="entry name" value="CT_C_D"/>
    <property type="match status" value="1"/>
</dbReference>
<dbReference type="SMART" id="SM00797">
    <property type="entry name" value="AHS2"/>
    <property type="match status" value="1"/>
</dbReference>
<dbReference type="EMBL" id="QXIW01000027">
    <property type="protein sequence ID" value="RIE13015.1"/>
    <property type="molecule type" value="Genomic_DNA"/>
</dbReference>
<keyword evidence="2 6" id="KW-0378">Hydrolase</keyword>
<dbReference type="InterPro" id="IPR029000">
    <property type="entry name" value="Cyclophilin-like_dom_sf"/>
</dbReference>
<keyword evidence="3" id="KW-0067">ATP-binding</keyword>
<protein>
    <submittedName>
        <fullName evidence="6">5-oxoprolinase subunit PxpB</fullName>
        <ecNumber evidence="6">3.5.2.9</ecNumber>
    </submittedName>
</protein>
<evidence type="ECO:0000256" key="3">
    <source>
        <dbReference type="ARBA" id="ARBA00022840"/>
    </source>
</evidence>
<evidence type="ECO:0000259" key="4">
    <source>
        <dbReference type="SMART" id="SM00796"/>
    </source>
</evidence>